<dbReference type="NCBIfam" id="TIGR04131">
    <property type="entry name" value="Bac_Flav_CTERM"/>
    <property type="match status" value="1"/>
</dbReference>
<dbReference type="InterPro" id="IPR035986">
    <property type="entry name" value="PKD_dom_sf"/>
</dbReference>
<keyword evidence="3" id="KW-1185">Reference proteome</keyword>
<proteinExistence type="predicted"/>
<evidence type="ECO:0000313" key="3">
    <source>
        <dbReference type="Proteomes" id="UP001244787"/>
    </source>
</evidence>
<keyword evidence="1" id="KW-0732">Signal</keyword>
<protein>
    <submittedName>
        <fullName evidence="2">Gliding motility-associated C-terminal domain-containing protein</fullName>
    </submittedName>
</protein>
<sequence length="906" mass="97749">MNKKLPLYLQSCHHFLKRNFKQHAFTFLTFLLLSFSAFAQGPGCPNVNAGTDVELDCEPCTNLTASFLNTGETTSYAVSSIPYDPPFPFTGGTPVSVNIDDRWSDAIQLPFEFCFFGETYSQMVIGSNAVVSFDLANNIPNTSCEWDFSESIPNPNLFFTTIFGPYMDVDPSIGGSGQINWTVFGESPCRTMVVNFPDIPYFDCNNLSLTSQVVIYETTNVVEVYVQDRPNGCSWNDGNAVLGIQNQNGTLGYTAPGRNTGDWSASNEAWRFTPNGVSNVAFSWLDASGTVIGTDPTINVCPTDQSTTYTAQAVYTNCNGDVVTETDEVTVTQIGSFTVDLGDDQELCETESYDITAEIIDGNPAEATFLWNTGETTQTITVSTSGTYTVEVTIGTCTIIASVVINFNELPLIDLGANVETCFYEPFVLDASPSNYNPADATYEWSLDGIILAGETSPTLNATQYGIYSVSVSVGGCLGTDEVTISQEQIQVSLGDDITTCFVEPVILTAEATDYDPNLASYEWSLDGVVLAGETNQTLTATEFGVYKVNVSVGSCIATDEASIAPNDLQVSLGDDFTSCFEMTEILTAEAIDYDPTIATYQWKLNGAIIADETNPTLDISQPGTYVVEVTVNSCTTTDSIIVGLGNINVSVNEDFQTCFDSEVILEATLGNPNSEAIYQWSLDGNIIAGETNSTLIITEIGTYSVTATVGSCTATDSVTVNYRDDLEVTLGDDFLTCANEPQILTATTIEEGATYQWFLNGTILNGETDSTLNFMIQPGTMGTQTYTVVIAIGGCSGTDSVDINLYAVGNCVISEGLSPNGDGFNDTLDLSFLHDRTGINKLQIFNRLGTQVYEANNYTNQWSGQTSDGNELPTGTYFYVIDLAGNDTVYGAQATGWIYLNQKAN</sequence>
<gene>
    <name evidence="2" type="ORF">QRD02_00830</name>
</gene>
<comment type="caution">
    <text evidence="2">The sequence shown here is derived from an EMBL/GenBank/DDBJ whole genome shotgun (WGS) entry which is preliminary data.</text>
</comment>
<feature type="chain" id="PRO_5046627392" evidence="1">
    <location>
        <begin position="40"/>
        <end position="906"/>
    </location>
</feature>
<dbReference type="SUPFAM" id="SSF49299">
    <property type="entry name" value="PKD domain"/>
    <property type="match status" value="2"/>
</dbReference>
<name>A0ABT8DCP9_9FLAO</name>
<dbReference type="EMBL" id="JAUGQQ010000001">
    <property type="protein sequence ID" value="MDN3722911.1"/>
    <property type="molecule type" value="Genomic_DNA"/>
</dbReference>
<accession>A0ABT8DCP9</accession>
<evidence type="ECO:0000256" key="1">
    <source>
        <dbReference type="SAM" id="SignalP"/>
    </source>
</evidence>
<dbReference type="RefSeq" id="WP_290252999.1">
    <property type="nucleotide sequence ID" value="NZ_JAUGQQ010000001.1"/>
</dbReference>
<reference evidence="2 3" key="1">
    <citation type="submission" date="2023-06" db="EMBL/GenBank/DDBJ databases">
        <authorList>
            <person name="Ye Y.-Q."/>
            <person name="Du Z.-J."/>
        </authorList>
    </citation>
    <scope>NUCLEOTIDE SEQUENCE [LARGE SCALE GENOMIC DNA]</scope>
    <source>
        <strain evidence="2 3">SDUM287046</strain>
    </source>
</reference>
<dbReference type="InterPro" id="IPR026341">
    <property type="entry name" value="T9SS_type_B"/>
</dbReference>
<dbReference type="Pfam" id="PF13585">
    <property type="entry name" value="CHU_C"/>
    <property type="match status" value="1"/>
</dbReference>
<feature type="signal peptide" evidence="1">
    <location>
        <begin position="1"/>
        <end position="39"/>
    </location>
</feature>
<evidence type="ECO:0000313" key="2">
    <source>
        <dbReference type="EMBL" id="MDN3722911.1"/>
    </source>
</evidence>
<dbReference type="InterPro" id="IPR013783">
    <property type="entry name" value="Ig-like_fold"/>
</dbReference>
<dbReference type="Gene3D" id="2.60.40.10">
    <property type="entry name" value="Immunoglobulins"/>
    <property type="match status" value="2"/>
</dbReference>
<organism evidence="2 3">
    <name type="scientific">Aequorivita aurantiaca</name>
    <dbReference type="NCBI Taxonomy" id="3053356"/>
    <lineage>
        <taxon>Bacteria</taxon>
        <taxon>Pseudomonadati</taxon>
        <taxon>Bacteroidota</taxon>
        <taxon>Flavobacteriia</taxon>
        <taxon>Flavobacteriales</taxon>
        <taxon>Flavobacteriaceae</taxon>
        <taxon>Aequorivita</taxon>
    </lineage>
</organism>
<dbReference type="Proteomes" id="UP001244787">
    <property type="component" value="Unassembled WGS sequence"/>
</dbReference>